<dbReference type="EMBL" id="VOIH02000003">
    <property type="protein sequence ID" value="KAF3450757.1"/>
    <property type="molecule type" value="Genomic_DNA"/>
</dbReference>
<organism evidence="2 3">
    <name type="scientific">Rhamnella rubrinervis</name>
    <dbReference type="NCBI Taxonomy" id="2594499"/>
    <lineage>
        <taxon>Eukaryota</taxon>
        <taxon>Viridiplantae</taxon>
        <taxon>Streptophyta</taxon>
        <taxon>Embryophyta</taxon>
        <taxon>Tracheophyta</taxon>
        <taxon>Spermatophyta</taxon>
        <taxon>Magnoliopsida</taxon>
        <taxon>eudicotyledons</taxon>
        <taxon>Gunneridae</taxon>
        <taxon>Pentapetalae</taxon>
        <taxon>rosids</taxon>
        <taxon>fabids</taxon>
        <taxon>Rosales</taxon>
        <taxon>Rhamnaceae</taxon>
        <taxon>rhamnoid group</taxon>
        <taxon>Rhamneae</taxon>
        <taxon>Rhamnella</taxon>
    </lineage>
</organism>
<proteinExistence type="predicted"/>
<reference evidence="2" key="1">
    <citation type="submission" date="2020-03" db="EMBL/GenBank/DDBJ databases">
        <title>A high-quality chromosome-level genome assembly of a woody plant with both climbing and erect habits, Rhamnella rubrinervis.</title>
        <authorList>
            <person name="Lu Z."/>
            <person name="Yang Y."/>
            <person name="Zhu X."/>
            <person name="Sun Y."/>
        </authorList>
    </citation>
    <scope>NUCLEOTIDE SEQUENCE</scope>
    <source>
        <strain evidence="2">BYM</strain>
        <tissue evidence="2">Leaf</tissue>
    </source>
</reference>
<sequence length="214" mass="24278">MLLKETIDKSKNLFHKTLQNLKSSFFGGYQKLPRSLPCNPFSCGYGKMKNCKADKYYTDFYDEWESHLDMISKRAGNATMASKDVMKEENARSESIVFPKQSPVKTKQEAGLKEKKKTGSSNLGKAKESNAQKMVNSGGFALAQKMKELEMMEAGDVEQVLDIEEALHYYSRLKSPVYVDIVDKFFTDMYSESSIPPAPVSINNSKRRFGSFRL</sequence>
<evidence type="ECO:0000313" key="3">
    <source>
        <dbReference type="Proteomes" id="UP000796880"/>
    </source>
</evidence>
<dbReference type="PANTHER" id="PTHR35461">
    <property type="entry name" value="BNAANNG14610D PROTEIN"/>
    <property type="match status" value="1"/>
</dbReference>
<dbReference type="PANTHER" id="PTHR35461:SF1">
    <property type="entry name" value="LOW PROTEIN: ATP-DEPENDENT RNA HELICASE-LIKE PROTEIN"/>
    <property type="match status" value="1"/>
</dbReference>
<gene>
    <name evidence="2" type="ORF">FNV43_RR06846</name>
</gene>
<comment type="caution">
    <text evidence="2">The sequence shown here is derived from an EMBL/GenBank/DDBJ whole genome shotgun (WGS) entry which is preliminary data.</text>
</comment>
<accession>A0A8K0MLU1</accession>
<dbReference type="OrthoDB" id="1928787at2759"/>
<evidence type="ECO:0000313" key="2">
    <source>
        <dbReference type="EMBL" id="KAF3450757.1"/>
    </source>
</evidence>
<keyword evidence="3" id="KW-1185">Reference proteome</keyword>
<evidence type="ECO:0000256" key="1">
    <source>
        <dbReference type="SAM" id="MobiDB-lite"/>
    </source>
</evidence>
<protein>
    <recommendedName>
        <fullName evidence="4">ATP-dependent RNA helicase DDX11</fullName>
    </recommendedName>
</protein>
<feature type="region of interest" description="Disordered" evidence="1">
    <location>
        <begin position="91"/>
        <end position="129"/>
    </location>
</feature>
<evidence type="ECO:0008006" key="4">
    <source>
        <dbReference type="Google" id="ProtNLM"/>
    </source>
</evidence>
<dbReference type="Proteomes" id="UP000796880">
    <property type="component" value="Unassembled WGS sequence"/>
</dbReference>
<name>A0A8K0MLU1_9ROSA</name>
<dbReference type="AlphaFoldDB" id="A0A8K0MLU1"/>